<feature type="domain" description="Fe/B12 periplasmic-binding" evidence="2">
    <location>
        <begin position="42"/>
        <end position="310"/>
    </location>
</feature>
<dbReference type="InterPro" id="IPR050902">
    <property type="entry name" value="ABC_Transporter_SBP"/>
</dbReference>
<dbReference type="GO" id="GO:0071281">
    <property type="term" value="P:cellular response to iron ion"/>
    <property type="evidence" value="ECO:0007669"/>
    <property type="project" value="TreeGrafter"/>
</dbReference>
<evidence type="ECO:0000256" key="1">
    <source>
        <dbReference type="SAM" id="SignalP"/>
    </source>
</evidence>
<accession>A0A1W6N1L6</accession>
<dbReference type="Pfam" id="PF01497">
    <property type="entry name" value="Peripla_BP_2"/>
    <property type="match status" value="1"/>
</dbReference>
<dbReference type="OrthoDB" id="9775594at2"/>
<dbReference type="InterPro" id="IPR002491">
    <property type="entry name" value="ABC_transptr_periplasmic_BD"/>
</dbReference>
<proteinExistence type="predicted"/>
<dbReference type="EMBL" id="CP019948">
    <property type="protein sequence ID" value="ARN83733.1"/>
    <property type="molecule type" value="Genomic_DNA"/>
</dbReference>
<dbReference type="Gene3D" id="3.40.50.1980">
    <property type="entry name" value="Nitrogenase molybdenum iron protein domain"/>
    <property type="match status" value="2"/>
</dbReference>
<name>A0A1W6N1L6_9HYPH</name>
<dbReference type="PANTHER" id="PTHR30535">
    <property type="entry name" value="VITAMIN B12-BINDING PROTEIN"/>
    <property type="match status" value="1"/>
</dbReference>
<protein>
    <submittedName>
        <fullName evidence="3">ABC transporter substrate-binding protein</fullName>
    </submittedName>
</protein>
<sequence>MLRLLVFLSLSVLSCATSRAGETREVVDMAGRHVRIPAQIGRVYGSSPPATLAVYAIAPELLIGLNTPFKTDEKALLRKEVVDLPALGSQAGMGRPLNPEEVLSRKPDLVIAWLDGLEDRAKTEESFAKLGLPVVFLKLDTLADYVPAYRFLGEVLGRKQRGAELADYLDDALTRVAKAVGDIPADKKLRVYYAEGPDGLATDCDKSFHAEPIRLAGADDVYHCEPKSHMGMETIGLEQIIALQPQLILALDPNFARSVASLESWRNVPAAKTGRVVAIPRAPFNWLDRPPSFMRGLGVQWLANLFYPSRYPLDLKAETKKFYRLFLGVDLSDADYARITR</sequence>
<dbReference type="PANTHER" id="PTHR30535:SF34">
    <property type="entry name" value="MOLYBDATE-BINDING PROTEIN MOLA"/>
    <property type="match status" value="1"/>
</dbReference>
<feature type="chain" id="PRO_5012800352" evidence="1">
    <location>
        <begin position="21"/>
        <end position="341"/>
    </location>
</feature>
<dbReference type="Proteomes" id="UP000193978">
    <property type="component" value="Chromosome"/>
</dbReference>
<feature type="signal peptide" evidence="1">
    <location>
        <begin position="1"/>
        <end position="20"/>
    </location>
</feature>
<dbReference type="Gene3D" id="1.20.58.2180">
    <property type="match status" value="1"/>
</dbReference>
<gene>
    <name evidence="3" type="ORF">B1812_16665</name>
</gene>
<dbReference type="PROSITE" id="PS50983">
    <property type="entry name" value="FE_B12_PBP"/>
    <property type="match status" value="1"/>
</dbReference>
<evidence type="ECO:0000313" key="3">
    <source>
        <dbReference type="EMBL" id="ARN83733.1"/>
    </source>
</evidence>
<dbReference type="STRING" id="655015.B1812_16665"/>
<reference evidence="3 4" key="1">
    <citation type="submission" date="2017-02" db="EMBL/GenBank/DDBJ databases">
        <authorList>
            <person name="Peterson S.W."/>
        </authorList>
    </citation>
    <scope>NUCLEOTIDE SEQUENCE [LARGE SCALE GENOMIC DNA]</scope>
    <source>
        <strain evidence="3 4">S285</strain>
    </source>
</reference>
<dbReference type="SUPFAM" id="SSF53807">
    <property type="entry name" value="Helical backbone' metal receptor"/>
    <property type="match status" value="1"/>
</dbReference>
<dbReference type="AlphaFoldDB" id="A0A1W6N1L6"/>
<evidence type="ECO:0000259" key="2">
    <source>
        <dbReference type="PROSITE" id="PS50983"/>
    </source>
</evidence>
<dbReference type="KEGG" id="mbry:B1812_16665"/>
<dbReference type="PROSITE" id="PS51257">
    <property type="entry name" value="PROKAR_LIPOPROTEIN"/>
    <property type="match status" value="1"/>
</dbReference>
<keyword evidence="4" id="KW-1185">Reference proteome</keyword>
<keyword evidence="1" id="KW-0732">Signal</keyword>
<evidence type="ECO:0000313" key="4">
    <source>
        <dbReference type="Proteomes" id="UP000193978"/>
    </source>
</evidence>
<organism evidence="3 4">
    <name type="scientific">Methylocystis bryophila</name>
    <dbReference type="NCBI Taxonomy" id="655015"/>
    <lineage>
        <taxon>Bacteria</taxon>
        <taxon>Pseudomonadati</taxon>
        <taxon>Pseudomonadota</taxon>
        <taxon>Alphaproteobacteria</taxon>
        <taxon>Hyphomicrobiales</taxon>
        <taxon>Methylocystaceae</taxon>
        <taxon>Methylocystis</taxon>
    </lineage>
</organism>